<protein>
    <submittedName>
        <fullName evidence="1">Uncharacterized protein</fullName>
    </submittedName>
</protein>
<keyword evidence="2" id="KW-1185">Reference proteome</keyword>
<comment type="caution">
    <text evidence="1">The sequence shown here is derived from an EMBL/GenBank/DDBJ whole genome shotgun (WGS) entry which is preliminary data.</text>
</comment>
<gene>
    <name evidence="1" type="ORF">ACFOWA_20075</name>
</gene>
<organism evidence="1 2">
    <name type="scientific">Pedobacter lithocola</name>
    <dbReference type="NCBI Taxonomy" id="1908239"/>
    <lineage>
        <taxon>Bacteria</taxon>
        <taxon>Pseudomonadati</taxon>
        <taxon>Bacteroidota</taxon>
        <taxon>Sphingobacteriia</taxon>
        <taxon>Sphingobacteriales</taxon>
        <taxon>Sphingobacteriaceae</taxon>
        <taxon>Pedobacter</taxon>
    </lineage>
</organism>
<dbReference type="Proteomes" id="UP001595789">
    <property type="component" value="Unassembled WGS sequence"/>
</dbReference>
<dbReference type="RefSeq" id="WP_378988765.1">
    <property type="nucleotide sequence ID" value="NZ_JBHSBW010000016.1"/>
</dbReference>
<evidence type="ECO:0000313" key="2">
    <source>
        <dbReference type="Proteomes" id="UP001595789"/>
    </source>
</evidence>
<dbReference type="EMBL" id="JBHSBW010000016">
    <property type="protein sequence ID" value="MFC4213502.1"/>
    <property type="molecule type" value="Genomic_DNA"/>
</dbReference>
<sequence length="62" mass="7371">MKPTLKRQQKISNYKEFYAKAVERIRAAESKNEEQKRSEIEKDIERILDGKHIIIHGNLIAY</sequence>
<reference evidence="2" key="1">
    <citation type="journal article" date="2019" name="Int. J. Syst. Evol. Microbiol.">
        <title>The Global Catalogue of Microorganisms (GCM) 10K type strain sequencing project: providing services to taxonomists for standard genome sequencing and annotation.</title>
        <authorList>
            <consortium name="The Broad Institute Genomics Platform"/>
            <consortium name="The Broad Institute Genome Sequencing Center for Infectious Disease"/>
            <person name="Wu L."/>
            <person name="Ma J."/>
        </authorList>
    </citation>
    <scope>NUCLEOTIDE SEQUENCE [LARGE SCALE GENOMIC DNA]</scope>
    <source>
        <strain evidence="2">CCM 8691</strain>
    </source>
</reference>
<name>A0ABV8PH63_9SPHI</name>
<proteinExistence type="predicted"/>
<accession>A0ABV8PH63</accession>
<evidence type="ECO:0000313" key="1">
    <source>
        <dbReference type="EMBL" id="MFC4213502.1"/>
    </source>
</evidence>